<dbReference type="STRING" id="1503961.SAMN05421736_101661"/>
<accession>A0A1H3HZE8</accession>
<gene>
    <name evidence="1" type="ORF">SAMN05421736_101661</name>
</gene>
<dbReference type="Pfam" id="PF13170">
    <property type="entry name" value="DUF4003"/>
    <property type="match status" value="1"/>
</dbReference>
<protein>
    <recommendedName>
        <fullName evidence="3">DUF4003 domain-containing protein</fullName>
    </recommendedName>
</protein>
<evidence type="ECO:0000313" key="2">
    <source>
        <dbReference type="Proteomes" id="UP000198935"/>
    </source>
</evidence>
<dbReference type="InterPro" id="IPR025062">
    <property type="entry name" value="DUF4003"/>
</dbReference>
<evidence type="ECO:0000313" key="1">
    <source>
        <dbReference type="EMBL" id="SDY20742.1"/>
    </source>
</evidence>
<sequence length="332" mass="37831">MGIDVEQVVEEYKTIFSQMKKKLRWQMTDERFLMMISSLYIINGKPFDLQRFAAISDYIKKNVGMFSTLKSTQRFSTAAMLDLRFEKPEKKFHELLDVYEKLVKGGFRRGSYTYIAGLSLLTKDAEAERNHDELINRAMDVFKGMKKGHLFLTGESDYPLAVLLAQLNRPVEDMLDRMDNYYEKLSKTGFRKGNDLQFLSHILALQTEAEANELIDRCNRLAEDFKQAGRRVKRMYYPSVGLLATLESSSEEVENVMSFVDRLNGDQQFRWQKDMNFITAVNFIVKDKVEDTDVVSAGIQTTIESLIQAQQAAMIAMMAAAGSAAAASSSSN</sequence>
<name>A0A1H3HZE8_9BACI</name>
<reference evidence="2" key="1">
    <citation type="submission" date="2016-10" db="EMBL/GenBank/DDBJ databases">
        <authorList>
            <person name="Varghese N."/>
            <person name="Submissions S."/>
        </authorList>
    </citation>
    <scope>NUCLEOTIDE SEQUENCE [LARGE SCALE GENOMIC DNA]</scope>
    <source>
        <strain evidence="2">SP</strain>
    </source>
</reference>
<organism evidence="1 2">
    <name type="scientific">Evansella caseinilytica</name>
    <dbReference type="NCBI Taxonomy" id="1503961"/>
    <lineage>
        <taxon>Bacteria</taxon>
        <taxon>Bacillati</taxon>
        <taxon>Bacillota</taxon>
        <taxon>Bacilli</taxon>
        <taxon>Bacillales</taxon>
        <taxon>Bacillaceae</taxon>
        <taxon>Evansella</taxon>
    </lineage>
</organism>
<dbReference type="OrthoDB" id="1778393at2"/>
<proteinExistence type="predicted"/>
<dbReference type="AlphaFoldDB" id="A0A1H3HZE8"/>
<keyword evidence="2" id="KW-1185">Reference proteome</keyword>
<evidence type="ECO:0008006" key="3">
    <source>
        <dbReference type="Google" id="ProtNLM"/>
    </source>
</evidence>
<dbReference type="EMBL" id="FNPI01000001">
    <property type="protein sequence ID" value="SDY20742.1"/>
    <property type="molecule type" value="Genomic_DNA"/>
</dbReference>
<dbReference type="Proteomes" id="UP000198935">
    <property type="component" value="Unassembled WGS sequence"/>
</dbReference>